<comment type="similarity">
    <text evidence="1">Belongs to the peptidase C1 family.</text>
</comment>
<accession>A0A6J8AZ05</accession>
<dbReference type="InterPro" id="IPR039417">
    <property type="entry name" value="Peptidase_C1A_papain-like"/>
</dbReference>
<evidence type="ECO:0000259" key="9">
    <source>
        <dbReference type="SMART" id="SM00645"/>
    </source>
</evidence>
<evidence type="ECO:0000256" key="1">
    <source>
        <dbReference type="ARBA" id="ARBA00008455"/>
    </source>
</evidence>
<name>A0A6J8AZ05_MYTCO</name>
<dbReference type="InterPro" id="IPR038765">
    <property type="entry name" value="Papain-like_cys_pep_sf"/>
</dbReference>
<keyword evidence="12" id="KW-1185">Reference proteome</keyword>
<evidence type="ECO:0000256" key="3">
    <source>
        <dbReference type="ARBA" id="ARBA00022801"/>
    </source>
</evidence>
<protein>
    <submittedName>
        <fullName evidence="11">CTSL</fullName>
        <ecNumber evidence="11">3.4.22.15</ecNumber>
    </submittedName>
</protein>
<dbReference type="GO" id="GO:0006508">
    <property type="term" value="P:proteolysis"/>
    <property type="evidence" value="ECO:0007669"/>
    <property type="project" value="UniProtKB-KW"/>
</dbReference>
<dbReference type="EMBL" id="CACVKT020002176">
    <property type="protein sequence ID" value="CAC5376118.1"/>
    <property type="molecule type" value="Genomic_DNA"/>
</dbReference>
<dbReference type="InterPro" id="IPR013128">
    <property type="entry name" value="Peptidase_C1A"/>
</dbReference>
<keyword evidence="8" id="KW-0812">Transmembrane</keyword>
<feature type="domain" description="Peptidase C1A papain C-terminal" evidence="9">
    <location>
        <begin position="408"/>
        <end position="605"/>
    </location>
</feature>
<gene>
    <name evidence="11" type="ORF">MCOR_12864</name>
</gene>
<reference evidence="11 12" key="1">
    <citation type="submission" date="2020-06" db="EMBL/GenBank/DDBJ databases">
        <authorList>
            <person name="Li R."/>
            <person name="Bekaert M."/>
        </authorList>
    </citation>
    <scope>NUCLEOTIDE SEQUENCE [LARGE SCALE GENOMIC DNA]</scope>
    <source>
        <strain evidence="12">wild</strain>
    </source>
</reference>
<evidence type="ECO:0000313" key="11">
    <source>
        <dbReference type="EMBL" id="CAC5376118.1"/>
    </source>
</evidence>
<dbReference type="GO" id="GO:0004197">
    <property type="term" value="F:cysteine-type endopeptidase activity"/>
    <property type="evidence" value="ECO:0007669"/>
    <property type="project" value="UniProtKB-EC"/>
</dbReference>
<feature type="transmembrane region" description="Helical" evidence="8">
    <location>
        <begin position="20"/>
        <end position="43"/>
    </location>
</feature>
<evidence type="ECO:0000259" key="10">
    <source>
        <dbReference type="SMART" id="SM00848"/>
    </source>
</evidence>
<dbReference type="Pfam" id="PF00112">
    <property type="entry name" value="Peptidase_C1"/>
    <property type="match status" value="1"/>
</dbReference>
<keyword evidence="4" id="KW-0788">Thiol protease</keyword>
<evidence type="ECO:0000256" key="6">
    <source>
        <dbReference type="ARBA" id="ARBA00023157"/>
    </source>
</evidence>
<dbReference type="PROSITE" id="PS00640">
    <property type="entry name" value="THIOL_PROTEASE_ASN"/>
    <property type="match status" value="1"/>
</dbReference>
<dbReference type="InterPro" id="IPR000169">
    <property type="entry name" value="Pept_cys_AS"/>
</dbReference>
<keyword evidence="8" id="KW-1133">Transmembrane helix</keyword>
<feature type="region of interest" description="Disordered" evidence="7">
    <location>
        <begin position="155"/>
        <end position="209"/>
    </location>
</feature>
<evidence type="ECO:0000256" key="7">
    <source>
        <dbReference type="SAM" id="MobiDB-lite"/>
    </source>
</evidence>
<dbReference type="FunFam" id="3.90.70.10:FF:000006">
    <property type="entry name" value="Cathepsin S"/>
    <property type="match status" value="1"/>
</dbReference>
<keyword evidence="5" id="KW-0865">Zymogen</keyword>
<feature type="domain" description="Cathepsin propeptide inhibitor" evidence="10">
    <location>
        <begin position="321"/>
        <end position="381"/>
    </location>
</feature>
<organism evidence="11 12">
    <name type="scientific">Mytilus coruscus</name>
    <name type="common">Sea mussel</name>
    <dbReference type="NCBI Taxonomy" id="42192"/>
    <lineage>
        <taxon>Eukaryota</taxon>
        <taxon>Metazoa</taxon>
        <taxon>Spiralia</taxon>
        <taxon>Lophotrochozoa</taxon>
        <taxon>Mollusca</taxon>
        <taxon>Bivalvia</taxon>
        <taxon>Autobranchia</taxon>
        <taxon>Pteriomorphia</taxon>
        <taxon>Mytilida</taxon>
        <taxon>Mytiloidea</taxon>
        <taxon>Mytilidae</taxon>
        <taxon>Mytilinae</taxon>
        <taxon>Mytilus</taxon>
    </lineage>
</organism>
<evidence type="ECO:0000256" key="5">
    <source>
        <dbReference type="ARBA" id="ARBA00023145"/>
    </source>
</evidence>
<sequence length="606" mass="69927">MYGDKFFVNKSKVFDGKTTLLLKLYLMIPTVISHVICFLYEIFCKMKLNTRPTIESKPSEDNCFNITITPDKSSTIYLFTSILTSNGYNFHFGVRLHHRYSNGNSLENQNNEKNNFYTGFQLNLNNVNDDKQRLNHQKINQSVYIIYEWKNKSDLSPNQSDDEGTNIKYFNEDDPISKTNSNEENSASHNHSPMYRRSKIKTNRTKQQNNRNTWKPLLIVSADYIVRQSVEEYLSSKRQFEERPMVLWPPMHPLLPFKNRHFDDDDISNQINIVLFSFIEFDNHTDVRFHIVKTTMPLLLIVLFIGSSALHQFNQDMDTEWLLFKKAYNKAYENGNEDYLRRSIWETNIKYIEHHNLAADRGEHSYWLGLNHLADVSIDEVIETMTGGIIQRNSSKSSTFLPPNNVEIPSEVDWRKKGYVTPVKDQGKCGSCWAFSAVGSLEGQQYRKTGKLVSLSEQNMMDCSSKYGNKGCNGGRLTPSFQYVRDNKGIDTENSYPYEGKVGNCRNGDENQLKEAVATVGPVSACIYVDRNFQLYKQGVFNNPSCKSYTTNHCILVVGYGTQSNDDYWLVKNSWGTPWGMDGYILMSRNRNDQCGIATNAMYPLM</sequence>
<dbReference type="EC" id="3.4.22.15" evidence="11"/>
<evidence type="ECO:0000256" key="4">
    <source>
        <dbReference type="ARBA" id="ARBA00022807"/>
    </source>
</evidence>
<keyword evidence="2" id="KW-0645">Protease</keyword>
<dbReference type="AlphaFoldDB" id="A0A6J8AZ05"/>
<feature type="compositionally biased region" description="Basic residues" evidence="7">
    <location>
        <begin position="194"/>
        <end position="204"/>
    </location>
</feature>
<dbReference type="SMART" id="SM00645">
    <property type="entry name" value="Pept_C1"/>
    <property type="match status" value="1"/>
</dbReference>
<evidence type="ECO:0000313" key="12">
    <source>
        <dbReference type="Proteomes" id="UP000507470"/>
    </source>
</evidence>
<evidence type="ECO:0000256" key="2">
    <source>
        <dbReference type="ARBA" id="ARBA00022670"/>
    </source>
</evidence>
<feature type="compositionally biased region" description="Low complexity" evidence="7">
    <location>
        <begin position="180"/>
        <end position="192"/>
    </location>
</feature>
<dbReference type="PROSITE" id="PS00639">
    <property type="entry name" value="THIOL_PROTEASE_HIS"/>
    <property type="match status" value="1"/>
</dbReference>
<proteinExistence type="inferred from homology"/>
<keyword evidence="3 11" id="KW-0378">Hydrolase</keyword>
<dbReference type="PRINTS" id="PR00705">
    <property type="entry name" value="PAPAIN"/>
</dbReference>
<dbReference type="Proteomes" id="UP000507470">
    <property type="component" value="Unassembled WGS sequence"/>
</dbReference>
<keyword evidence="8" id="KW-0472">Membrane</keyword>
<dbReference type="SMART" id="SM00848">
    <property type="entry name" value="Inhibitor_I29"/>
    <property type="match status" value="1"/>
</dbReference>
<dbReference type="PROSITE" id="PS00139">
    <property type="entry name" value="THIOL_PROTEASE_CYS"/>
    <property type="match status" value="1"/>
</dbReference>
<dbReference type="InterPro" id="IPR000668">
    <property type="entry name" value="Peptidase_C1A_C"/>
</dbReference>
<evidence type="ECO:0000256" key="8">
    <source>
        <dbReference type="SAM" id="Phobius"/>
    </source>
</evidence>
<dbReference type="InterPro" id="IPR025660">
    <property type="entry name" value="Pept_his_AS"/>
</dbReference>
<keyword evidence="6" id="KW-1015">Disulfide bond</keyword>
<dbReference type="Pfam" id="PF08246">
    <property type="entry name" value="Inhibitor_I29"/>
    <property type="match status" value="1"/>
</dbReference>
<dbReference type="InterPro" id="IPR025661">
    <property type="entry name" value="Pept_asp_AS"/>
</dbReference>
<dbReference type="OrthoDB" id="10253408at2759"/>
<dbReference type="Gene3D" id="3.90.70.10">
    <property type="entry name" value="Cysteine proteinases"/>
    <property type="match status" value="1"/>
</dbReference>
<dbReference type="InterPro" id="IPR013201">
    <property type="entry name" value="Prot_inhib_I29"/>
</dbReference>
<dbReference type="SUPFAM" id="SSF54001">
    <property type="entry name" value="Cysteine proteinases"/>
    <property type="match status" value="1"/>
</dbReference>
<dbReference type="CDD" id="cd02248">
    <property type="entry name" value="Peptidase_C1A"/>
    <property type="match status" value="1"/>
</dbReference>
<dbReference type="PANTHER" id="PTHR12411">
    <property type="entry name" value="CYSTEINE PROTEASE FAMILY C1-RELATED"/>
    <property type="match status" value="1"/>
</dbReference>